<dbReference type="Proteomes" id="UP000593601">
    <property type="component" value="Chromosome"/>
</dbReference>
<proteinExistence type="predicted"/>
<dbReference type="PANTHER" id="PTHR48098">
    <property type="entry name" value="ENTEROCHELIN ESTERASE-RELATED"/>
    <property type="match status" value="1"/>
</dbReference>
<accession>A0A7M2RDU5</accession>
<dbReference type="RefSeq" id="WP_193734523.1">
    <property type="nucleotide sequence ID" value="NZ_CP063304.1"/>
</dbReference>
<dbReference type="InterPro" id="IPR000801">
    <property type="entry name" value="Esterase-like"/>
</dbReference>
<gene>
    <name evidence="1" type="ORF">INP51_08850</name>
</gene>
<reference evidence="1 2" key="1">
    <citation type="submission" date="2020-10" db="EMBL/GenBank/DDBJ databases">
        <title>Blautia liquoris sp.nov., isolated from the mud in a fermentation cellar used for the production of Chinese strong-flavoured liquor.</title>
        <authorList>
            <person name="Lu L."/>
        </authorList>
    </citation>
    <scope>NUCLEOTIDE SEQUENCE [LARGE SCALE GENOMIC DNA]</scope>
    <source>
        <strain evidence="1 2">LZLJ-3</strain>
    </source>
</reference>
<dbReference type="Pfam" id="PF00756">
    <property type="entry name" value="Esterase"/>
    <property type="match status" value="1"/>
</dbReference>
<dbReference type="InterPro" id="IPR029058">
    <property type="entry name" value="AB_hydrolase_fold"/>
</dbReference>
<organism evidence="1 2">
    <name type="scientific">Blautia liquoris</name>
    <dbReference type="NCBI Taxonomy" id="2779518"/>
    <lineage>
        <taxon>Bacteria</taxon>
        <taxon>Bacillati</taxon>
        <taxon>Bacillota</taxon>
        <taxon>Clostridia</taxon>
        <taxon>Lachnospirales</taxon>
        <taxon>Lachnospiraceae</taxon>
        <taxon>Blautia</taxon>
    </lineage>
</organism>
<dbReference type="EMBL" id="CP063304">
    <property type="protein sequence ID" value="QOV18161.1"/>
    <property type="molecule type" value="Genomic_DNA"/>
</dbReference>
<dbReference type="KEGG" id="bliq:INP51_08850"/>
<name>A0A7M2RDU5_9FIRM</name>
<protein>
    <submittedName>
        <fullName evidence="1">Alpha/beta hydrolase</fullName>
    </submittedName>
</protein>
<dbReference type="SUPFAM" id="SSF53474">
    <property type="entry name" value="alpha/beta-Hydrolases"/>
    <property type="match status" value="1"/>
</dbReference>
<dbReference type="AlphaFoldDB" id="A0A7M2RDU5"/>
<dbReference type="GO" id="GO:0016787">
    <property type="term" value="F:hydrolase activity"/>
    <property type="evidence" value="ECO:0007669"/>
    <property type="project" value="UniProtKB-KW"/>
</dbReference>
<dbReference type="PANTHER" id="PTHR48098:SF6">
    <property type="entry name" value="FERRI-BACILLIBACTIN ESTERASE BESA"/>
    <property type="match status" value="1"/>
</dbReference>
<evidence type="ECO:0000313" key="1">
    <source>
        <dbReference type="EMBL" id="QOV18161.1"/>
    </source>
</evidence>
<dbReference type="Gene3D" id="3.40.50.1820">
    <property type="entry name" value="alpha/beta hydrolase"/>
    <property type="match status" value="1"/>
</dbReference>
<evidence type="ECO:0000313" key="2">
    <source>
        <dbReference type="Proteomes" id="UP000593601"/>
    </source>
</evidence>
<keyword evidence="1" id="KW-0378">Hydrolase</keyword>
<keyword evidence="2" id="KW-1185">Reference proteome</keyword>
<dbReference type="InterPro" id="IPR050583">
    <property type="entry name" value="Mycobacterial_A85_antigen"/>
</dbReference>
<sequence length="225" mass="25466">MRQQKIKALIVGRNVEILLPKAYDESQAAYPTVYLLDGDALFPFLDHLPIEQTSFDFILVGIPASDRISEYTPWPAKALNKRFLDFGGGGSEHLVFLQNQIMPRIQEMFHCDSNPESNAIMGYSLGGLLSVYSLFVTEKFGHISSISGSFWYNGWTQFIEKTYLVNPSADIYISSGRNEGGRAQDIKNLPSNNVYLEWNSYGHHDNIGFKLEAALSYLNQRINRN</sequence>